<name>A0A183AVI3_9TREM</name>
<sequence>MQGDTVEWQWTSPLADKLFSIYEVESVQRPLAVPSGFSAPASSQGRFSKQFPEPGNYFYASATDYVMIGSVRVLPFGDCLTDVVVREDSPITTTSVSCPAFQTCSEWTNVPALNDHHMFALRACLTPVVNTFSPRNGSADTIINIDAKDLSTCVELIEIRVGGALCELLTDENSPSSSPLNCRIGDSNAVEANLLAGSPLWLDAVYKEAGSAIVLGGSDPLDRIFFFLPQISSQNEVQAGSVRGGGTLIIVGSGFATDQLGHVRVTLGPNRFPCVPLVLTSGQITCNILPIDPNVLSRTVTTEAAINIDIFNPVTREWIPVTCSTPTRCVYIFSTAMTPKVNLVEPLTVTTSTVTLTLSGDNLLLDSETTDVLSILVGEIPCTQVSINADGQSITCVPTMPLPYGYHSLKVINHVRGGAIIAENLIVTSKLNVEAVTPSLGSFAGGTLICLTGNGLDAANLTVHVDQAICSIPPKETRTSDRLYCLTPASTVPSDGTTTKIVMVTAEIAQTSNSSQLANAFTYSSDCTPSISGASMTVITVADGSKTHQITIAGTLLTGDSTGNVLVTLDSGIPCQVTEQTETSVVCTTNDLPWGQYSVILTAPGFGQALSTAKLTVPLQLTSIGPSASGLLGNQKLSLQGVGFAGVQSRVTICNRVCASVKGKSMFLECTIPGSDYQSDIVCDVTVNAINPKGDTQTTTLGNAFSYLIASTPTVSSVQPLIGGTAGGTLLTIQGTLFGSDPNTLVDIGGTMCTIESQSSKIITCRTGAHVPAGKVPVNVVTGDNGRAVAVSYLLNTGSSVPLANAPYLL</sequence>
<dbReference type="InterPro" id="IPR052387">
    <property type="entry name" value="Fibrocystin"/>
</dbReference>
<organism evidence="5">
    <name type="scientific">Echinostoma caproni</name>
    <dbReference type="NCBI Taxonomy" id="27848"/>
    <lineage>
        <taxon>Eukaryota</taxon>
        <taxon>Metazoa</taxon>
        <taxon>Spiralia</taxon>
        <taxon>Lophotrochozoa</taxon>
        <taxon>Platyhelminthes</taxon>
        <taxon>Trematoda</taxon>
        <taxon>Digenea</taxon>
        <taxon>Plagiorchiida</taxon>
        <taxon>Echinostomata</taxon>
        <taxon>Echinostomatoidea</taxon>
        <taxon>Echinostomatidae</taxon>
        <taxon>Echinostoma</taxon>
    </lineage>
</organism>
<keyword evidence="4" id="KW-1185">Reference proteome</keyword>
<keyword evidence="1" id="KW-0732">Signal</keyword>
<dbReference type="SUPFAM" id="SSF81296">
    <property type="entry name" value="E set domains"/>
    <property type="match status" value="4"/>
</dbReference>
<evidence type="ECO:0000313" key="5">
    <source>
        <dbReference type="WBParaSite" id="ECPE_0001100201-mRNA-1"/>
    </source>
</evidence>
<dbReference type="InterPro" id="IPR013783">
    <property type="entry name" value="Ig-like_fold"/>
</dbReference>
<feature type="domain" description="IPT/TIG" evidence="2">
    <location>
        <begin position="712"/>
        <end position="794"/>
    </location>
</feature>
<proteinExistence type="predicted"/>
<dbReference type="CDD" id="cd00603">
    <property type="entry name" value="IPT_PCSR"/>
    <property type="match status" value="3"/>
</dbReference>
<evidence type="ECO:0000256" key="1">
    <source>
        <dbReference type="ARBA" id="ARBA00022729"/>
    </source>
</evidence>
<dbReference type="Pfam" id="PF01833">
    <property type="entry name" value="TIG"/>
    <property type="match status" value="3"/>
</dbReference>
<dbReference type="InterPro" id="IPR002909">
    <property type="entry name" value="IPT_dom"/>
</dbReference>
<dbReference type="Gene3D" id="2.60.40.10">
    <property type="entry name" value="Immunoglobulins"/>
    <property type="match status" value="3"/>
</dbReference>
<evidence type="ECO:0000259" key="2">
    <source>
        <dbReference type="SMART" id="SM00429"/>
    </source>
</evidence>
<feature type="domain" description="IPT/TIG" evidence="2">
    <location>
        <begin position="430"/>
        <end position="524"/>
    </location>
</feature>
<gene>
    <name evidence="3" type="ORF">ECPE_LOCUS10968</name>
</gene>
<dbReference type="CDD" id="cd00102">
    <property type="entry name" value="IPT"/>
    <property type="match status" value="1"/>
</dbReference>
<protein>
    <submittedName>
        <fullName evidence="5">IPT/TIG domain-containing protein</fullName>
    </submittedName>
</protein>
<dbReference type="Proteomes" id="UP000272942">
    <property type="component" value="Unassembled WGS sequence"/>
</dbReference>
<evidence type="ECO:0000313" key="4">
    <source>
        <dbReference type="Proteomes" id="UP000272942"/>
    </source>
</evidence>
<feature type="domain" description="IPT/TIG" evidence="2">
    <location>
        <begin position="228"/>
        <end position="321"/>
    </location>
</feature>
<dbReference type="PANTHER" id="PTHR46769:SF2">
    <property type="entry name" value="FIBROCYSTIN-L ISOFORM 2 PRECURSOR-RELATED"/>
    <property type="match status" value="1"/>
</dbReference>
<dbReference type="OrthoDB" id="120976at2759"/>
<dbReference type="AlphaFoldDB" id="A0A183AVI3"/>
<dbReference type="InterPro" id="IPR014756">
    <property type="entry name" value="Ig_E-set"/>
</dbReference>
<evidence type="ECO:0000313" key="3">
    <source>
        <dbReference type="EMBL" id="VDP87890.1"/>
    </source>
</evidence>
<dbReference type="PANTHER" id="PTHR46769">
    <property type="entry name" value="POLYCYSTIC KIDNEY AND HEPATIC DISEASE 1 (AUTOSOMAL RECESSIVE)-LIKE 1"/>
    <property type="match status" value="1"/>
</dbReference>
<dbReference type="WBParaSite" id="ECPE_0001100201-mRNA-1">
    <property type="protein sequence ID" value="ECPE_0001100201-mRNA-1"/>
    <property type="gene ID" value="ECPE_0001100201"/>
</dbReference>
<feature type="domain" description="IPT/TIG" evidence="2">
    <location>
        <begin position="618"/>
        <end position="708"/>
    </location>
</feature>
<dbReference type="EMBL" id="UZAN01050006">
    <property type="protein sequence ID" value="VDP87890.1"/>
    <property type="molecule type" value="Genomic_DNA"/>
</dbReference>
<reference evidence="5" key="1">
    <citation type="submission" date="2016-06" db="UniProtKB">
        <authorList>
            <consortium name="WormBaseParasite"/>
        </authorList>
    </citation>
    <scope>IDENTIFICATION</scope>
</reference>
<accession>A0A183AVI3</accession>
<reference evidence="3 4" key="2">
    <citation type="submission" date="2018-11" db="EMBL/GenBank/DDBJ databases">
        <authorList>
            <consortium name="Pathogen Informatics"/>
        </authorList>
    </citation>
    <scope>NUCLEOTIDE SEQUENCE [LARGE SCALE GENOMIC DNA]</scope>
    <source>
        <strain evidence="3 4">Egypt</strain>
    </source>
</reference>
<dbReference type="SMART" id="SM00429">
    <property type="entry name" value="IPT"/>
    <property type="match status" value="4"/>
</dbReference>